<protein>
    <recommendedName>
        <fullName evidence="2">Biotin transporter</fullName>
    </recommendedName>
</protein>
<keyword evidence="5" id="KW-1185">Reference proteome</keyword>
<gene>
    <name evidence="4" type="ORF">J2Z64_000672</name>
</gene>
<feature type="transmembrane region" description="Helical" evidence="3">
    <location>
        <begin position="61"/>
        <end position="81"/>
    </location>
</feature>
<dbReference type="Proteomes" id="UP001138793">
    <property type="component" value="Unassembled WGS sequence"/>
</dbReference>
<dbReference type="AlphaFoldDB" id="A0A9X0YSD0"/>
<evidence type="ECO:0000256" key="1">
    <source>
        <dbReference type="ARBA" id="ARBA00010692"/>
    </source>
</evidence>
<feature type="transmembrane region" description="Helical" evidence="3">
    <location>
        <begin position="163"/>
        <end position="185"/>
    </location>
</feature>
<keyword evidence="3" id="KW-0812">Transmembrane</keyword>
<comment type="caution">
    <text evidence="4">The sequence shown here is derived from an EMBL/GenBank/DDBJ whole genome shotgun (WGS) entry which is preliminary data.</text>
</comment>
<dbReference type="PANTHER" id="PTHR34295:SF1">
    <property type="entry name" value="BIOTIN TRANSPORTER BIOY"/>
    <property type="match status" value="1"/>
</dbReference>
<sequence>MTKLRPIDLTFGAMFVCLMAIGANITVWFPFLTIPIGGTTVPVSLQTFFAILAGMMLGKKLGTISMVVYTLLGSAGLPIFAGLKGGFFQLISPTGGFIFSFILIAFIVGWMIENRQTRSIPYFIFAAIIGLFINYGFGTTYMYTAMNTWLALPISYSVAWAGMIPFMIKDAILSIIAALFMLSLAKRIPSTLKNISAS</sequence>
<reference evidence="4" key="1">
    <citation type="submission" date="2021-03" db="EMBL/GenBank/DDBJ databases">
        <title>Genomic Encyclopedia of Type Strains, Phase IV (KMG-IV): sequencing the most valuable type-strain genomes for metagenomic binning, comparative biology and taxonomic classification.</title>
        <authorList>
            <person name="Goeker M."/>
        </authorList>
    </citation>
    <scope>NUCLEOTIDE SEQUENCE</scope>
    <source>
        <strain evidence="4">DSM 107338</strain>
    </source>
</reference>
<evidence type="ECO:0000313" key="5">
    <source>
        <dbReference type="Proteomes" id="UP001138793"/>
    </source>
</evidence>
<feature type="transmembrane region" description="Helical" evidence="3">
    <location>
        <begin position="34"/>
        <end position="54"/>
    </location>
</feature>
<dbReference type="GO" id="GO:0015225">
    <property type="term" value="F:biotin transmembrane transporter activity"/>
    <property type="evidence" value="ECO:0007669"/>
    <property type="project" value="UniProtKB-UniRule"/>
</dbReference>
<dbReference type="EMBL" id="JAGGMB010000002">
    <property type="protein sequence ID" value="MBP2076460.1"/>
    <property type="molecule type" value="Genomic_DNA"/>
</dbReference>
<dbReference type="OrthoDB" id="9803495at2"/>
<accession>A0A9X0YSD0</accession>
<proteinExistence type="inferred from homology"/>
<keyword evidence="2 3" id="KW-0472">Membrane</keyword>
<feature type="transmembrane region" description="Helical" evidence="3">
    <location>
        <begin position="122"/>
        <end position="143"/>
    </location>
</feature>
<dbReference type="PIRSF" id="PIRSF016661">
    <property type="entry name" value="BioY"/>
    <property type="match status" value="1"/>
</dbReference>
<name>A0A9X0YSD0_9BACI</name>
<evidence type="ECO:0000256" key="3">
    <source>
        <dbReference type="SAM" id="Phobius"/>
    </source>
</evidence>
<feature type="transmembrane region" description="Helical" evidence="3">
    <location>
        <begin position="7"/>
        <end position="28"/>
    </location>
</feature>
<dbReference type="RefSeq" id="WP_149474701.1">
    <property type="nucleotide sequence ID" value="NZ_JAGGMB010000002.1"/>
</dbReference>
<dbReference type="Gene3D" id="1.10.1760.20">
    <property type="match status" value="1"/>
</dbReference>
<organism evidence="4 5">
    <name type="scientific">Oceanobacillus polygoni</name>
    <dbReference type="NCBI Taxonomy" id="1235259"/>
    <lineage>
        <taxon>Bacteria</taxon>
        <taxon>Bacillati</taxon>
        <taxon>Bacillota</taxon>
        <taxon>Bacilli</taxon>
        <taxon>Bacillales</taxon>
        <taxon>Bacillaceae</taxon>
        <taxon>Oceanobacillus</taxon>
    </lineage>
</organism>
<keyword evidence="2" id="KW-0813">Transport</keyword>
<evidence type="ECO:0000313" key="4">
    <source>
        <dbReference type="EMBL" id="MBP2076460.1"/>
    </source>
</evidence>
<comment type="subcellular location">
    <subcellularLocation>
        <location evidence="2">Cell membrane</location>
        <topology evidence="2">Multi-pass membrane protein</topology>
    </subcellularLocation>
</comment>
<dbReference type="PANTHER" id="PTHR34295">
    <property type="entry name" value="BIOTIN TRANSPORTER BIOY"/>
    <property type="match status" value="1"/>
</dbReference>
<feature type="transmembrane region" description="Helical" evidence="3">
    <location>
        <begin position="87"/>
        <end position="110"/>
    </location>
</feature>
<keyword evidence="3" id="KW-1133">Transmembrane helix</keyword>
<dbReference type="GO" id="GO:0005886">
    <property type="term" value="C:plasma membrane"/>
    <property type="evidence" value="ECO:0007669"/>
    <property type="project" value="UniProtKB-SubCell"/>
</dbReference>
<dbReference type="InterPro" id="IPR003784">
    <property type="entry name" value="BioY"/>
</dbReference>
<keyword evidence="2" id="KW-1003">Cell membrane</keyword>
<evidence type="ECO:0000256" key="2">
    <source>
        <dbReference type="PIRNR" id="PIRNR016661"/>
    </source>
</evidence>
<comment type="similarity">
    <text evidence="1 2">Belongs to the BioY family.</text>
</comment>
<dbReference type="Pfam" id="PF02632">
    <property type="entry name" value="BioY"/>
    <property type="match status" value="1"/>
</dbReference>